<organism evidence="14 15">
    <name type="scientific">Linum tenue</name>
    <dbReference type="NCBI Taxonomy" id="586396"/>
    <lineage>
        <taxon>Eukaryota</taxon>
        <taxon>Viridiplantae</taxon>
        <taxon>Streptophyta</taxon>
        <taxon>Embryophyta</taxon>
        <taxon>Tracheophyta</taxon>
        <taxon>Spermatophyta</taxon>
        <taxon>Magnoliopsida</taxon>
        <taxon>eudicotyledons</taxon>
        <taxon>Gunneridae</taxon>
        <taxon>Pentapetalae</taxon>
        <taxon>rosids</taxon>
        <taxon>fabids</taxon>
        <taxon>Malpighiales</taxon>
        <taxon>Linaceae</taxon>
        <taxon>Linum</taxon>
    </lineage>
</organism>
<evidence type="ECO:0000256" key="2">
    <source>
        <dbReference type="ARBA" id="ARBA00004370"/>
    </source>
</evidence>
<accession>A0AAV0NPR9</accession>
<proteinExistence type="inferred from homology"/>
<dbReference type="AlphaFoldDB" id="A0AAV0NPR9"/>
<dbReference type="PRINTS" id="PR00385">
    <property type="entry name" value="P450"/>
</dbReference>
<protein>
    <recommendedName>
        <fullName evidence="16">Cytochrome P450</fullName>
    </recommendedName>
</protein>
<feature type="binding site" description="axial binding residue" evidence="12">
    <location>
        <position position="574"/>
    </location>
    <ligand>
        <name>heme</name>
        <dbReference type="ChEBI" id="CHEBI:30413"/>
    </ligand>
    <ligandPart>
        <name>Fe</name>
        <dbReference type="ChEBI" id="CHEBI:18248"/>
    </ligandPart>
</feature>
<keyword evidence="7" id="KW-1133">Transmembrane helix</keyword>
<keyword evidence="10 13" id="KW-0503">Monooxygenase</keyword>
<evidence type="ECO:0000256" key="12">
    <source>
        <dbReference type="PIRSR" id="PIRSR602401-1"/>
    </source>
</evidence>
<dbReference type="FunFam" id="1.10.630.10:FF:000043">
    <property type="entry name" value="Cytochrome P450 99A2"/>
    <property type="match status" value="1"/>
</dbReference>
<comment type="cofactor">
    <cofactor evidence="1 12">
        <name>heme</name>
        <dbReference type="ChEBI" id="CHEBI:30413"/>
    </cofactor>
</comment>
<dbReference type="InterPro" id="IPR002401">
    <property type="entry name" value="Cyt_P450_E_grp-I"/>
</dbReference>
<keyword evidence="6 12" id="KW-0479">Metal-binding</keyword>
<sequence length="650" mass="72802">MKATAAVAGGFNLVDFYPWLESVPGADGLKSKIQKLRDYLDVILDKTIMEHRQRIDSGGGERRRDDCECDDGEEDLVDVLLRLQADATHCTSIRALHLQIFIPTKLPSSMPSIAVTFTFPLPIPIPPLQTKTIKRSSITIISCKKPHHGHHLPPGPAKLPLIGNLHNLFIGRSPLPHHALRELADEYGPLFHLRLGEVPSVVVSSPEIAREVMKTHDHVFADRPRILAVDIGTWGSQDIAFCPLGDYWRQMKRISLTELLGARKVQAFSSIRETEVSNLVDSIRRSSHNGENPINISEKIYSLFNVIICKTAFGTHWEEDDIIQSMREAAQVAGGFHVLDFYPSLEFLHGLSGLKSKILRMRDHKDVILDRVIAEHKQRFVQRRRGCDGGGGIDDVESEDGEDFVDVLIRLEEGGGLQCPITNTSIKAVLVDLFVAGTDTSSVAVEWAMLEMMNPRVLSKAQSQIRQALKGKNAITDKDLQGLTYLKSVIKETFRLHPSIPLLIPRESNQDCVVSEYIIPAKTRVIVNAWAIGRDLETWEDPESFVPERFDGSEIDFKGMHFELIPFGAGRRICPGISYAIANIELLLTHLLYWFDWKLPNGLRAEDLDMSEVFGLAVARKDQLYLVAKSYEAKDLDSGSVEMEVVKVEC</sequence>
<dbReference type="PROSITE" id="PS00086">
    <property type="entry name" value="CYTOCHROME_P450"/>
    <property type="match status" value="1"/>
</dbReference>
<dbReference type="GO" id="GO:0004497">
    <property type="term" value="F:monooxygenase activity"/>
    <property type="evidence" value="ECO:0007669"/>
    <property type="project" value="UniProtKB-KW"/>
</dbReference>
<evidence type="ECO:0000256" key="5">
    <source>
        <dbReference type="ARBA" id="ARBA00022692"/>
    </source>
</evidence>
<keyword evidence="8 13" id="KW-0560">Oxidoreductase</keyword>
<keyword evidence="9 12" id="KW-0408">Iron</keyword>
<dbReference type="Pfam" id="PF00067">
    <property type="entry name" value="p450"/>
    <property type="match status" value="1"/>
</dbReference>
<evidence type="ECO:0000256" key="3">
    <source>
        <dbReference type="ARBA" id="ARBA00010617"/>
    </source>
</evidence>
<evidence type="ECO:0000256" key="8">
    <source>
        <dbReference type="ARBA" id="ARBA00023002"/>
    </source>
</evidence>
<comment type="caution">
    <text evidence="14">The sequence shown here is derived from an EMBL/GenBank/DDBJ whole genome shotgun (WGS) entry which is preliminary data.</text>
</comment>
<dbReference type="GO" id="GO:0020037">
    <property type="term" value="F:heme binding"/>
    <property type="evidence" value="ECO:0007669"/>
    <property type="project" value="InterPro"/>
</dbReference>
<dbReference type="InterPro" id="IPR017972">
    <property type="entry name" value="Cyt_P450_CS"/>
</dbReference>
<dbReference type="InterPro" id="IPR001128">
    <property type="entry name" value="Cyt_P450"/>
</dbReference>
<dbReference type="InterPro" id="IPR036396">
    <property type="entry name" value="Cyt_P450_sf"/>
</dbReference>
<dbReference type="GO" id="GO:0016020">
    <property type="term" value="C:membrane"/>
    <property type="evidence" value="ECO:0007669"/>
    <property type="project" value="UniProtKB-SubCell"/>
</dbReference>
<dbReference type="Gene3D" id="1.10.630.10">
    <property type="entry name" value="Cytochrome P450"/>
    <property type="match status" value="2"/>
</dbReference>
<name>A0AAV0NPR9_9ROSI</name>
<reference evidence="14" key="1">
    <citation type="submission" date="2022-08" db="EMBL/GenBank/DDBJ databases">
        <authorList>
            <person name="Gutierrez-Valencia J."/>
        </authorList>
    </citation>
    <scope>NUCLEOTIDE SEQUENCE</scope>
</reference>
<comment type="subcellular location">
    <subcellularLocation>
        <location evidence="2">Membrane</location>
    </subcellularLocation>
</comment>
<evidence type="ECO:0000256" key="4">
    <source>
        <dbReference type="ARBA" id="ARBA00022617"/>
    </source>
</evidence>
<dbReference type="PANTHER" id="PTHR47955:SF9">
    <property type="entry name" value="PREMNASPIRODIENE OXYGENASE-LIKE"/>
    <property type="match status" value="1"/>
</dbReference>
<keyword evidence="5" id="KW-0812">Transmembrane</keyword>
<evidence type="ECO:0000256" key="11">
    <source>
        <dbReference type="ARBA" id="ARBA00023136"/>
    </source>
</evidence>
<dbReference type="EMBL" id="CAMGYJ010000008">
    <property type="protein sequence ID" value="CAI0460580.1"/>
    <property type="molecule type" value="Genomic_DNA"/>
</dbReference>
<evidence type="ECO:0000256" key="10">
    <source>
        <dbReference type="ARBA" id="ARBA00023033"/>
    </source>
</evidence>
<dbReference type="PRINTS" id="PR00463">
    <property type="entry name" value="EP450I"/>
</dbReference>
<evidence type="ECO:0000256" key="6">
    <source>
        <dbReference type="ARBA" id="ARBA00022723"/>
    </source>
</evidence>
<evidence type="ECO:0000256" key="7">
    <source>
        <dbReference type="ARBA" id="ARBA00022989"/>
    </source>
</evidence>
<dbReference type="CDD" id="cd11072">
    <property type="entry name" value="CYP71-like"/>
    <property type="match status" value="1"/>
</dbReference>
<dbReference type="PANTHER" id="PTHR47955">
    <property type="entry name" value="CYTOCHROME P450 FAMILY 71 PROTEIN"/>
    <property type="match status" value="1"/>
</dbReference>
<dbReference type="GO" id="GO:0005506">
    <property type="term" value="F:iron ion binding"/>
    <property type="evidence" value="ECO:0007669"/>
    <property type="project" value="InterPro"/>
</dbReference>
<gene>
    <name evidence="14" type="ORF">LITE_LOCUS34525</name>
</gene>
<comment type="similarity">
    <text evidence="3 13">Belongs to the cytochrome P450 family.</text>
</comment>
<evidence type="ECO:0000313" key="15">
    <source>
        <dbReference type="Proteomes" id="UP001154282"/>
    </source>
</evidence>
<evidence type="ECO:0008006" key="16">
    <source>
        <dbReference type="Google" id="ProtNLM"/>
    </source>
</evidence>
<dbReference type="SUPFAM" id="SSF48264">
    <property type="entry name" value="Cytochrome P450"/>
    <property type="match status" value="2"/>
</dbReference>
<evidence type="ECO:0000256" key="1">
    <source>
        <dbReference type="ARBA" id="ARBA00001971"/>
    </source>
</evidence>
<evidence type="ECO:0000256" key="9">
    <source>
        <dbReference type="ARBA" id="ARBA00023004"/>
    </source>
</evidence>
<dbReference type="GO" id="GO:0016705">
    <property type="term" value="F:oxidoreductase activity, acting on paired donors, with incorporation or reduction of molecular oxygen"/>
    <property type="evidence" value="ECO:0007669"/>
    <property type="project" value="InterPro"/>
</dbReference>
<keyword evidence="4 12" id="KW-0349">Heme</keyword>
<keyword evidence="11" id="KW-0472">Membrane</keyword>
<evidence type="ECO:0000313" key="14">
    <source>
        <dbReference type="EMBL" id="CAI0460580.1"/>
    </source>
</evidence>
<keyword evidence="15" id="KW-1185">Reference proteome</keyword>
<dbReference type="Proteomes" id="UP001154282">
    <property type="component" value="Unassembled WGS sequence"/>
</dbReference>
<evidence type="ECO:0000256" key="13">
    <source>
        <dbReference type="RuleBase" id="RU000461"/>
    </source>
</evidence>